<dbReference type="SUPFAM" id="SSF56399">
    <property type="entry name" value="ADP-ribosylation"/>
    <property type="match status" value="1"/>
</dbReference>
<evidence type="ECO:0000313" key="12">
    <source>
        <dbReference type="EMBL" id="CAF0964846.1"/>
    </source>
</evidence>
<comment type="subcellular location">
    <subcellularLocation>
        <location evidence="1">Secreted</location>
    </subcellularLocation>
</comment>
<feature type="region of interest" description="Disordered" evidence="11">
    <location>
        <begin position="1"/>
        <end position="29"/>
    </location>
</feature>
<dbReference type="GO" id="GO:0003950">
    <property type="term" value="F:NAD+ poly-ADP-ribosyltransferase activity"/>
    <property type="evidence" value="ECO:0007669"/>
    <property type="project" value="TreeGrafter"/>
</dbReference>
<evidence type="ECO:0000313" key="13">
    <source>
        <dbReference type="EMBL" id="CAF1470115.1"/>
    </source>
</evidence>
<evidence type="ECO:0000256" key="1">
    <source>
        <dbReference type="ARBA" id="ARBA00004613"/>
    </source>
</evidence>
<evidence type="ECO:0000256" key="7">
    <source>
        <dbReference type="ARBA" id="ARBA00022695"/>
    </source>
</evidence>
<dbReference type="InterPro" id="IPR050999">
    <property type="entry name" value="ADP-ribosyltransferase_ARG"/>
</dbReference>
<dbReference type="GO" id="GO:0005576">
    <property type="term" value="C:extracellular region"/>
    <property type="evidence" value="ECO:0007669"/>
    <property type="project" value="UniProtKB-SubCell"/>
</dbReference>
<dbReference type="Proteomes" id="UP000663852">
    <property type="component" value="Unassembled WGS sequence"/>
</dbReference>
<dbReference type="EMBL" id="CAJNOR010000622">
    <property type="protein sequence ID" value="CAF0964846.1"/>
    <property type="molecule type" value="Genomic_DNA"/>
</dbReference>
<dbReference type="EMBL" id="CAJNOJ010000503">
    <property type="protein sequence ID" value="CAF1470115.1"/>
    <property type="molecule type" value="Genomic_DNA"/>
</dbReference>
<dbReference type="Pfam" id="PF01129">
    <property type="entry name" value="ART"/>
    <property type="match status" value="1"/>
</dbReference>
<dbReference type="GO" id="GO:0106274">
    <property type="term" value="F:NAD+-protein-arginine ADP-ribosyltransferase activity"/>
    <property type="evidence" value="ECO:0007669"/>
    <property type="project" value="UniProtKB-EC"/>
</dbReference>
<evidence type="ECO:0000256" key="5">
    <source>
        <dbReference type="ARBA" id="ARBA00022676"/>
    </source>
</evidence>
<evidence type="ECO:0000256" key="9">
    <source>
        <dbReference type="ARBA" id="ARBA00047597"/>
    </source>
</evidence>
<protein>
    <recommendedName>
        <fullName evidence="10">NAD(P)(+)--arginine ADP-ribosyltransferase</fullName>
        <ecNumber evidence="10">2.4.2.31</ecNumber>
    </recommendedName>
    <alternativeName>
        <fullName evidence="10">Mono(ADP-ribosyl)transferase</fullName>
    </alternativeName>
</protein>
<dbReference type="Proteomes" id="UP000663828">
    <property type="component" value="Unassembled WGS sequence"/>
</dbReference>
<dbReference type="PANTHER" id="PTHR10339">
    <property type="entry name" value="ADP-RIBOSYLTRANSFERASE"/>
    <property type="match status" value="1"/>
</dbReference>
<evidence type="ECO:0000256" key="11">
    <source>
        <dbReference type="SAM" id="MobiDB-lite"/>
    </source>
</evidence>
<evidence type="ECO:0000313" key="14">
    <source>
        <dbReference type="Proteomes" id="UP000663828"/>
    </source>
</evidence>
<dbReference type="PROSITE" id="PS51996">
    <property type="entry name" value="TR_MART"/>
    <property type="match status" value="1"/>
</dbReference>
<sequence length="299" mass="33961">MGSGTSTTSNITQPVPKPGPIGGDGGISSIITNGLGRGERFNFPEPAVKSFAAGRKYGQFQGQALADNQRSFPLYRESEHKYLAKRAANGILVEGRRLNQELQAEQMAAELRECVHKTERETHQCVVRLYSEETFLYKLLNATLRNQDLSKVATLGSFYILLWQYTLKHSINLPELTVYRGTTLLPGMIEGYQEALGHPITYYAFTSTTRDFRVAEQFGGNAIFIIRLMKSRYQAHTDIAFLSKFPDEQEVLLMPGYQFYVDQVEYDSVNKKHLIYMTGRKSIASWYLRFQPTPLVRFA</sequence>
<organism evidence="13 15">
    <name type="scientific">Adineta ricciae</name>
    <name type="common">Rotifer</name>
    <dbReference type="NCBI Taxonomy" id="249248"/>
    <lineage>
        <taxon>Eukaryota</taxon>
        <taxon>Metazoa</taxon>
        <taxon>Spiralia</taxon>
        <taxon>Gnathifera</taxon>
        <taxon>Rotifera</taxon>
        <taxon>Eurotatoria</taxon>
        <taxon>Bdelloidea</taxon>
        <taxon>Adinetida</taxon>
        <taxon>Adinetidae</taxon>
        <taxon>Adineta</taxon>
    </lineage>
</organism>
<accession>A0A815R073</accession>
<dbReference type="InterPro" id="IPR000768">
    <property type="entry name" value="ART"/>
</dbReference>
<dbReference type="PANTHER" id="PTHR10339:SF25">
    <property type="entry name" value="SECRETED EXOENZYME S"/>
    <property type="match status" value="1"/>
</dbReference>
<name>A0A815R073_ADIRI</name>
<dbReference type="Gene3D" id="3.90.176.10">
    <property type="entry name" value="Toxin ADP-ribosyltransferase, Chain A, domain 1"/>
    <property type="match status" value="1"/>
</dbReference>
<dbReference type="AlphaFoldDB" id="A0A815R073"/>
<keyword evidence="5 10" id="KW-0328">Glycosyltransferase</keyword>
<proteinExistence type="inferred from homology"/>
<reference evidence="13" key="1">
    <citation type="submission" date="2021-02" db="EMBL/GenBank/DDBJ databases">
        <authorList>
            <person name="Nowell W R."/>
        </authorList>
    </citation>
    <scope>NUCLEOTIDE SEQUENCE</scope>
</reference>
<keyword evidence="14" id="KW-1185">Reference proteome</keyword>
<evidence type="ECO:0000256" key="4">
    <source>
        <dbReference type="ARBA" id="ARBA00022656"/>
    </source>
</evidence>
<keyword evidence="3" id="KW-0964">Secreted</keyword>
<comment type="catalytic activity">
    <reaction evidence="9 10">
        <text>L-arginyl-[protein] + NAD(+) = N(omega)-(ADP-D-ribosyl)-L-arginyl-[protein] + nicotinamide + H(+)</text>
        <dbReference type="Rhea" id="RHEA:19149"/>
        <dbReference type="Rhea" id="RHEA-COMP:10532"/>
        <dbReference type="Rhea" id="RHEA-COMP:15087"/>
        <dbReference type="ChEBI" id="CHEBI:15378"/>
        <dbReference type="ChEBI" id="CHEBI:17154"/>
        <dbReference type="ChEBI" id="CHEBI:29965"/>
        <dbReference type="ChEBI" id="CHEBI:57540"/>
        <dbReference type="ChEBI" id="CHEBI:142554"/>
        <dbReference type="EC" id="2.4.2.31"/>
    </reaction>
</comment>
<keyword evidence="10" id="KW-0520">NAD</keyword>
<comment type="similarity">
    <text evidence="2 10">Belongs to the Arg-specific ADP-ribosyltransferase family.</text>
</comment>
<dbReference type="OrthoDB" id="423533at2759"/>
<evidence type="ECO:0000256" key="10">
    <source>
        <dbReference type="RuleBase" id="RU361228"/>
    </source>
</evidence>
<comment type="caution">
    <text evidence="13">The sequence shown here is derived from an EMBL/GenBank/DDBJ whole genome shotgun (WGS) entry which is preliminary data.</text>
</comment>
<evidence type="ECO:0000256" key="3">
    <source>
        <dbReference type="ARBA" id="ARBA00022525"/>
    </source>
</evidence>
<keyword evidence="4" id="KW-0800">Toxin</keyword>
<feature type="compositionally biased region" description="Polar residues" evidence="11">
    <location>
        <begin position="1"/>
        <end position="13"/>
    </location>
</feature>
<keyword evidence="6 10" id="KW-0808">Transferase</keyword>
<evidence type="ECO:0000256" key="8">
    <source>
        <dbReference type="ARBA" id="ARBA00023026"/>
    </source>
</evidence>
<dbReference type="GO" id="GO:0016779">
    <property type="term" value="F:nucleotidyltransferase activity"/>
    <property type="evidence" value="ECO:0007669"/>
    <property type="project" value="UniProtKB-KW"/>
</dbReference>
<keyword evidence="8" id="KW-0843">Virulence</keyword>
<evidence type="ECO:0000313" key="15">
    <source>
        <dbReference type="Proteomes" id="UP000663852"/>
    </source>
</evidence>
<dbReference type="EC" id="2.4.2.31" evidence="10"/>
<gene>
    <name evidence="13" type="ORF">EDS130_LOCUS40737</name>
    <name evidence="12" type="ORF">XAT740_LOCUS11350</name>
</gene>
<dbReference type="GO" id="GO:0090729">
    <property type="term" value="F:toxin activity"/>
    <property type="evidence" value="ECO:0007669"/>
    <property type="project" value="UniProtKB-KW"/>
</dbReference>
<keyword evidence="7" id="KW-0548">Nucleotidyltransferase</keyword>
<keyword evidence="10" id="KW-0521">NADP</keyword>
<evidence type="ECO:0000256" key="6">
    <source>
        <dbReference type="ARBA" id="ARBA00022679"/>
    </source>
</evidence>
<evidence type="ECO:0000256" key="2">
    <source>
        <dbReference type="ARBA" id="ARBA00009558"/>
    </source>
</evidence>